<dbReference type="InterPro" id="IPR011993">
    <property type="entry name" value="PH-like_dom_sf"/>
</dbReference>
<protein>
    <submittedName>
        <fullName evidence="3">Fibroblast growth factor receptor substrate 2</fullName>
    </submittedName>
</protein>
<gene>
    <name evidence="3" type="primary">Frs2</name>
    <name evidence="3" type="ORF">E2C01_074387</name>
</gene>
<dbReference type="Proteomes" id="UP000324222">
    <property type="component" value="Unassembled WGS sequence"/>
</dbReference>
<evidence type="ECO:0000256" key="1">
    <source>
        <dbReference type="SAM" id="MobiDB-lite"/>
    </source>
</evidence>
<dbReference type="EMBL" id="VSRR010052229">
    <property type="protein sequence ID" value="MPC79837.1"/>
    <property type="molecule type" value="Genomic_DNA"/>
</dbReference>
<dbReference type="SMART" id="SM00310">
    <property type="entry name" value="PTBI"/>
    <property type="match status" value="1"/>
</dbReference>
<dbReference type="OrthoDB" id="6243387at2759"/>
<comment type="caution">
    <text evidence="3">The sequence shown here is derived from an EMBL/GenBank/DDBJ whole genome shotgun (WGS) entry which is preliminary data.</text>
</comment>
<feature type="region of interest" description="Disordered" evidence="1">
    <location>
        <begin position="1"/>
        <end position="37"/>
    </location>
</feature>
<reference evidence="3 4" key="1">
    <citation type="submission" date="2019-05" db="EMBL/GenBank/DDBJ databases">
        <title>Another draft genome of Portunus trituberculatus and its Hox gene families provides insights of decapod evolution.</title>
        <authorList>
            <person name="Jeong J.-H."/>
            <person name="Song I."/>
            <person name="Kim S."/>
            <person name="Choi T."/>
            <person name="Kim D."/>
            <person name="Ryu S."/>
            <person name="Kim W."/>
        </authorList>
    </citation>
    <scope>NUCLEOTIDE SEQUENCE [LARGE SCALE GENOMIC DNA]</scope>
    <source>
        <tissue evidence="3">Muscle</tissue>
    </source>
</reference>
<dbReference type="InterPro" id="IPR002404">
    <property type="entry name" value="IRS_PTB"/>
</dbReference>
<dbReference type="AlphaFoldDB" id="A0A5B7IE59"/>
<dbReference type="Gene3D" id="2.30.29.30">
    <property type="entry name" value="Pleckstrin-homology domain (PH domain)/Phosphotyrosine-binding domain (PTB)"/>
    <property type="match status" value="1"/>
</dbReference>
<sequence length="155" mass="17771">MSSGSDALYRGGSLPSKKVPNTSYRRGYGSSDKRFPMPIMEESQFLIRLKKETEQKLQVSEDDDEEEEDNEKEAAAEELVTFLVQTDRVVVVRKERSWGWKLGCIRRYGYTENDFYFESGRKARTGEGLFTFLTDSVSHTRVSVHVRAACNLVLL</sequence>
<keyword evidence="3" id="KW-0675">Receptor</keyword>
<dbReference type="SUPFAM" id="SSF50729">
    <property type="entry name" value="PH domain-like"/>
    <property type="match status" value="1"/>
</dbReference>
<evidence type="ECO:0000313" key="3">
    <source>
        <dbReference type="EMBL" id="MPC79837.1"/>
    </source>
</evidence>
<keyword evidence="4" id="KW-1185">Reference proteome</keyword>
<evidence type="ECO:0000313" key="4">
    <source>
        <dbReference type="Proteomes" id="UP000324222"/>
    </source>
</evidence>
<accession>A0A5B7IE59</accession>
<organism evidence="3 4">
    <name type="scientific">Portunus trituberculatus</name>
    <name type="common">Swimming crab</name>
    <name type="synonym">Neptunus trituberculatus</name>
    <dbReference type="NCBI Taxonomy" id="210409"/>
    <lineage>
        <taxon>Eukaryota</taxon>
        <taxon>Metazoa</taxon>
        <taxon>Ecdysozoa</taxon>
        <taxon>Arthropoda</taxon>
        <taxon>Crustacea</taxon>
        <taxon>Multicrustacea</taxon>
        <taxon>Malacostraca</taxon>
        <taxon>Eumalacostraca</taxon>
        <taxon>Eucarida</taxon>
        <taxon>Decapoda</taxon>
        <taxon>Pleocyemata</taxon>
        <taxon>Brachyura</taxon>
        <taxon>Eubrachyura</taxon>
        <taxon>Portunoidea</taxon>
        <taxon>Portunidae</taxon>
        <taxon>Portuninae</taxon>
        <taxon>Portunus</taxon>
    </lineage>
</organism>
<feature type="domain" description="IRS-type PTB" evidence="2">
    <location>
        <begin position="54"/>
        <end position="151"/>
    </location>
</feature>
<name>A0A5B7IE59_PORTR</name>
<proteinExistence type="predicted"/>
<evidence type="ECO:0000259" key="2">
    <source>
        <dbReference type="SMART" id="SM00310"/>
    </source>
</evidence>
<dbReference type="Pfam" id="PF02174">
    <property type="entry name" value="IRS"/>
    <property type="match status" value="1"/>
</dbReference>
<dbReference type="SMART" id="SM01244">
    <property type="entry name" value="IRS"/>
    <property type="match status" value="1"/>
</dbReference>